<dbReference type="GeneID" id="36576024"/>
<dbReference type="OrthoDB" id="430051at2759"/>
<dbReference type="STRING" id="857342.A0A2T3B9W7"/>
<feature type="region of interest" description="Disordered" evidence="6">
    <location>
        <begin position="320"/>
        <end position="341"/>
    </location>
</feature>
<evidence type="ECO:0000256" key="3">
    <source>
        <dbReference type="ARBA" id="ARBA00022833"/>
    </source>
</evidence>
<feature type="region of interest" description="Disordered" evidence="6">
    <location>
        <begin position="147"/>
        <end position="191"/>
    </location>
</feature>
<feature type="region of interest" description="Disordered" evidence="6">
    <location>
        <begin position="204"/>
        <end position="240"/>
    </location>
</feature>
<evidence type="ECO:0000259" key="7">
    <source>
        <dbReference type="PROSITE" id="PS51999"/>
    </source>
</evidence>
<sequence length="341" mass="37487">MFTPQKRSGAFTFNSASKKVPLNGLFKDGIWHCNCSPRLPASHFLVKKEGPNKGRGFYTCQEPKENSCGFFLWDDKAVGREMRAVINNTRSEPDPSEAPADASADKGASNKSQDLSKEAGDEEGDEFGDWPLTKEDEEKVAQVAGCNIPVPYPETPRKAVKTDHFSTPGSKRKREEDYLPTPLTGSKGDIFGAPSTAKLNGGMWDGNESVGLRSPAPTPTPSRSTDLGLHEARGESNPHGYDITEEVMELLKDKQIDEDTISNLRQLLNRHALRISGIAKGRDITRISLKAKDAKIAELKQKISSLEAEREMDKTVIRHFKSDMAQSMGSRGGRGRGRGRT</sequence>
<feature type="region of interest" description="Disordered" evidence="6">
    <location>
        <begin position="87"/>
        <end position="132"/>
    </location>
</feature>
<keyword evidence="9" id="KW-1185">Reference proteome</keyword>
<gene>
    <name evidence="8" type="ORF">M430DRAFT_47630</name>
</gene>
<keyword evidence="2 4" id="KW-0863">Zinc-finger</keyword>
<proteinExistence type="predicted"/>
<evidence type="ECO:0000256" key="4">
    <source>
        <dbReference type="PROSITE-ProRule" id="PRU01343"/>
    </source>
</evidence>
<dbReference type="RefSeq" id="XP_024723720.1">
    <property type="nucleotide sequence ID" value="XM_024867943.1"/>
</dbReference>
<keyword evidence="5" id="KW-0175">Coiled coil</keyword>
<dbReference type="EMBL" id="KZ679007">
    <property type="protein sequence ID" value="PSS25121.1"/>
    <property type="molecule type" value="Genomic_DNA"/>
</dbReference>
<evidence type="ECO:0000256" key="5">
    <source>
        <dbReference type="SAM" id="Coils"/>
    </source>
</evidence>
<dbReference type="AlphaFoldDB" id="A0A2T3B9W7"/>
<feature type="compositionally biased region" description="Basic and acidic residues" evidence="6">
    <location>
        <begin position="155"/>
        <end position="164"/>
    </location>
</feature>
<organism evidence="8 9">
    <name type="scientific">Amorphotheca resinae ATCC 22711</name>
    <dbReference type="NCBI Taxonomy" id="857342"/>
    <lineage>
        <taxon>Eukaryota</taxon>
        <taxon>Fungi</taxon>
        <taxon>Dikarya</taxon>
        <taxon>Ascomycota</taxon>
        <taxon>Pezizomycotina</taxon>
        <taxon>Leotiomycetes</taxon>
        <taxon>Helotiales</taxon>
        <taxon>Amorphothecaceae</taxon>
        <taxon>Amorphotheca</taxon>
    </lineage>
</organism>
<keyword evidence="1" id="KW-0479">Metal-binding</keyword>
<dbReference type="PROSITE" id="PS51999">
    <property type="entry name" value="ZF_GRF"/>
    <property type="match status" value="1"/>
</dbReference>
<protein>
    <recommendedName>
        <fullName evidence="7">GRF-type domain-containing protein</fullName>
    </recommendedName>
</protein>
<dbReference type="GO" id="GO:0008270">
    <property type="term" value="F:zinc ion binding"/>
    <property type="evidence" value="ECO:0007669"/>
    <property type="project" value="UniProtKB-KW"/>
</dbReference>
<dbReference type="Pfam" id="PF06839">
    <property type="entry name" value="Zn_ribbon_GRF"/>
    <property type="match status" value="1"/>
</dbReference>
<dbReference type="Proteomes" id="UP000241818">
    <property type="component" value="Unassembled WGS sequence"/>
</dbReference>
<evidence type="ECO:0000256" key="6">
    <source>
        <dbReference type="SAM" id="MobiDB-lite"/>
    </source>
</evidence>
<evidence type="ECO:0000256" key="1">
    <source>
        <dbReference type="ARBA" id="ARBA00022723"/>
    </source>
</evidence>
<feature type="domain" description="GRF-type" evidence="7">
    <location>
        <begin position="33"/>
        <end position="77"/>
    </location>
</feature>
<accession>A0A2T3B9W7</accession>
<evidence type="ECO:0000256" key="2">
    <source>
        <dbReference type="ARBA" id="ARBA00022771"/>
    </source>
</evidence>
<feature type="coiled-coil region" evidence="5">
    <location>
        <begin position="289"/>
        <end position="316"/>
    </location>
</feature>
<reference evidence="8 9" key="1">
    <citation type="journal article" date="2018" name="New Phytol.">
        <title>Comparative genomics and transcriptomics depict ericoid mycorrhizal fungi as versatile saprotrophs and plant mutualists.</title>
        <authorList>
            <person name="Martino E."/>
            <person name="Morin E."/>
            <person name="Grelet G.A."/>
            <person name="Kuo A."/>
            <person name="Kohler A."/>
            <person name="Daghino S."/>
            <person name="Barry K.W."/>
            <person name="Cichocki N."/>
            <person name="Clum A."/>
            <person name="Dockter R.B."/>
            <person name="Hainaut M."/>
            <person name="Kuo R.C."/>
            <person name="LaButti K."/>
            <person name="Lindahl B.D."/>
            <person name="Lindquist E.A."/>
            <person name="Lipzen A."/>
            <person name="Khouja H.R."/>
            <person name="Magnuson J."/>
            <person name="Murat C."/>
            <person name="Ohm R.A."/>
            <person name="Singer S.W."/>
            <person name="Spatafora J.W."/>
            <person name="Wang M."/>
            <person name="Veneault-Fourrey C."/>
            <person name="Henrissat B."/>
            <person name="Grigoriev I.V."/>
            <person name="Martin F.M."/>
            <person name="Perotto S."/>
        </authorList>
    </citation>
    <scope>NUCLEOTIDE SEQUENCE [LARGE SCALE GENOMIC DNA]</scope>
    <source>
        <strain evidence="8 9">ATCC 22711</strain>
    </source>
</reference>
<dbReference type="InterPro" id="IPR010666">
    <property type="entry name" value="Znf_GRF"/>
</dbReference>
<dbReference type="InParanoid" id="A0A2T3B9W7"/>
<keyword evidence="3" id="KW-0862">Zinc</keyword>
<evidence type="ECO:0000313" key="9">
    <source>
        <dbReference type="Proteomes" id="UP000241818"/>
    </source>
</evidence>
<evidence type="ECO:0000313" key="8">
    <source>
        <dbReference type="EMBL" id="PSS25121.1"/>
    </source>
</evidence>
<name>A0A2T3B9W7_AMORE</name>